<reference evidence="1 2" key="1">
    <citation type="submission" date="2016-04" db="EMBL/GenBank/DDBJ databases">
        <title>ATOL: Assembling a taxonomically balanced genome-scale reconstruction of the evolutionary history of the Enterobacteriaceae.</title>
        <authorList>
            <person name="Plunkett G.III."/>
            <person name="Neeno-Eckwall E.C."/>
            <person name="Glasner J.D."/>
            <person name="Perna N.T."/>
        </authorList>
    </citation>
    <scope>NUCLEOTIDE SEQUENCE [LARGE SCALE GENOMIC DNA]</scope>
    <source>
        <strain evidence="1 2">ATCC 51602</strain>
    </source>
</reference>
<protein>
    <submittedName>
        <fullName evidence="1">Uncharacterized protein</fullName>
    </submittedName>
</protein>
<organism evidence="1 2">
    <name type="scientific">Buttiauxella ferragutiae ATCC 51602</name>
    <dbReference type="NCBI Taxonomy" id="1354252"/>
    <lineage>
        <taxon>Bacteria</taxon>
        <taxon>Pseudomonadati</taxon>
        <taxon>Pseudomonadota</taxon>
        <taxon>Gammaproteobacteria</taxon>
        <taxon>Enterobacterales</taxon>
        <taxon>Enterobacteriaceae</taxon>
        <taxon>Buttiauxella</taxon>
    </lineage>
</organism>
<dbReference type="EMBL" id="LXEQ01000035">
    <property type="protein sequence ID" value="OAT27809.1"/>
    <property type="molecule type" value="Genomic_DNA"/>
</dbReference>
<name>A0ABX2W966_9ENTR</name>
<evidence type="ECO:0000313" key="2">
    <source>
        <dbReference type="Proteomes" id="UP000078407"/>
    </source>
</evidence>
<evidence type="ECO:0000313" key="1">
    <source>
        <dbReference type="EMBL" id="OAT27809.1"/>
    </source>
</evidence>
<gene>
    <name evidence="1" type="ORF">M976_02171</name>
</gene>
<proteinExistence type="predicted"/>
<accession>A0ABX2W966</accession>
<keyword evidence="2" id="KW-1185">Reference proteome</keyword>
<comment type="caution">
    <text evidence="1">The sequence shown here is derived from an EMBL/GenBank/DDBJ whole genome shotgun (WGS) entry which is preliminary data.</text>
</comment>
<sequence>MQQTDIAETRQRTNITTANQDIFKQNEYAMIEAIINGIIPNRP</sequence>
<dbReference type="Proteomes" id="UP000078407">
    <property type="component" value="Unassembled WGS sequence"/>
</dbReference>